<proteinExistence type="predicted"/>
<dbReference type="Proteomes" id="UP000034797">
    <property type="component" value="Unassembled WGS sequence"/>
</dbReference>
<dbReference type="AlphaFoldDB" id="A0A0G1NNP4"/>
<comment type="caution">
    <text evidence="2">The sequence shown here is derived from an EMBL/GenBank/DDBJ whole genome shotgun (WGS) entry which is preliminary data.</text>
</comment>
<evidence type="ECO:0000313" key="2">
    <source>
        <dbReference type="EMBL" id="KKT85834.1"/>
    </source>
</evidence>
<organism evidence="2 3">
    <name type="scientific">Candidatus Collierbacteria bacterium GW2011_GWA2_44_99</name>
    <dbReference type="NCBI Taxonomy" id="1618380"/>
    <lineage>
        <taxon>Bacteria</taxon>
        <taxon>Candidatus Collieribacteriota</taxon>
    </lineage>
</organism>
<reference evidence="2 3" key="1">
    <citation type="journal article" date="2015" name="Nature">
        <title>rRNA introns, odd ribosomes, and small enigmatic genomes across a large radiation of phyla.</title>
        <authorList>
            <person name="Brown C.T."/>
            <person name="Hug L.A."/>
            <person name="Thomas B.C."/>
            <person name="Sharon I."/>
            <person name="Castelle C.J."/>
            <person name="Singh A."/>
            <person name="Wilkins M.J."/>
            <person name="Williams K.H."/>
            <person name="Banfield J.F."/>
        </authorList>
    </citation>
    <scope>NUCLEOTIDE SEQUENCE [LARGE SCALE GENOMIC DNA]</scope>
</reference>
<gene>
    <name evidence="2" type="ORF">UW84_C0021G0003</name>
</gene>
<sequence length="140" mass="14775">MKSLLPVILVLLLLTGAITYSLSKRVIPKAEENRFGIPANEIITPTPVILSESKKRVEGSPSITPAIAEPVLTALPSAGQKGGSVTRTTKTIVCTPVYGQANTCTEHIVVDTGAQDSIFFNFAGLSYLAGLASFVFAKRA</sequence>
<dbReference type="EMBL" id="LCJW01000021">
    <property type="protein sequence ID" value="KKT85834.1"/>
    <property type="molecule type" value="Genomic_DNA"/>
</dbReference>
<keyword evidence="1" id="KW-1133">Transmembrane helix</keyword>
<accession>A0A0G1NNP4</accession>
<evidence type="ECO:0000313" key="3">
    <source>
        <dbReference type="Proteomes" id="UP000034797"/>
    </source>
</evidence>
<protein>
    <submittedName>
        <fullName evidence="2">Uncharacterized protein</fullName>
    </submittedName>
</protein>
<keyword evidence="1" id="KW-0472">Membrane</keyword>
<name>A0A0G1NNP4_9BACT</name>
<evidence type="ECO:0000256" key="1">
    <source>
        <dbReference type="SAM" id="Phobius"/>
    </source>
</evidence>
<keyword evidence="1" id="KW-0812">Transmembrane</keyword>
<feature type="transmembrane region" description="Helical" evidence="1">
    <location>
        <begin position="118"/>
        <end position="137"/>
    </location>
</feature>